<gene>
    <name evidence="2" type="ORF">RS24_00319</name>
</gene>
<dbReference type="OrthoDB" id="9804723at2"/>
<reference evidence="2 3" key="1">
    <citation type="journal article" date="2014" name="FEMS Microbiol. Ecol.">
        <title>Genomic differentiation among two strains of the PS1 clade isolated from geographically separated marine habitats.</title>
        <authorList>
            <person name="Jimenez-Infante F."/>
            <person name="Ngugi D.K."/>
            <person name="Alam I."/>
            <person name="Rashid M."/>
            <person name="Baalawi W."/>
            <person name="Kamau A.A."/>
            <person name="Bajic V.B."/>
            <person name="Stingl U."/>
        </authorList>
    </citation>
    <scope>NUCLEOTIDE SEQUENCE [LARGE SCALE GENOMIC DNA]</scope>
    <source>
        <strain evidence="2 3">RS24</strain>
    </source>
</reference>
<dbReference type="eggNOG" id="COG0596">
    <property type="taxonomic scope" value="Bacteria"/>
</dbReference>
<dbReference type="RefSeq" id="WP_021776399.1">
    <property type="nucleotide sequence ID" value="NZ_AWXE01000001.1"/>
</dbReference>
<name>U2XWZ1_9PROT</name>
<evidence type="ECO:0000313" key="3">
    <source>
        <dbReference type="Proteomes" id="UP000016762"/>
    </source>
</evidence>
<dbReference type="AlphaFoldDB" id="U2XWZ1"/>
<evidence type="ECO:0000313" key="2">
    <source>
        <dbReference type="EMBL" id="ERL47381.1"/>
    </source>
</evidence>
<dbReference type="Gene3D" id="3.40.50.1820">
    <property type="entry name" value="alpha/beta hydrolase"/>
    <property type="match status" value="2"/>
</dbReference>
<protein>
    <submittedName>
        <fullName evidence="2">Domain containing protein</fullName>
    </submittedName>
</protein>
<keyword evidence="3" id="KW-1185">Reference proteome</keyword>
<dbReference type="EMBL" id="AWXE01000001">
    <property type="protein sequence ID" value="ERL47381.1"/>
    <property type="molecule type" value="Genomic_DNA"/>
</dbReference>
<proteinExistence type="predicted"/>
<dbReference type="InterPro" id="IPR050266">
    <property type="entry name" value="AB_hydrolase_sf"/>
</dbReference>
<sequence>MTRILKNYAYCGDRRVHYITAGNGPPLVMFHQSPRSASEYVPLIEEWAKYFTIIAPDTPGYGQSDPLEITEPDMTDIAHAQMTFLKTIGITQFAAYGYHTGSTIALTIAGLYPKAVNRFVMNGFSVLSKEEKESFLKEYLPPFQPDWSGSHLAWLWSRYREQLIFFPWYAKNNSSRMPYDIAPLDILHQQVLDHLYAGDAYRSAYGAAFAFDKKSFQSKVTSPALIMAAPPDPLTAHLDRLSDMPENFELVRPENRDDGHAVALEYLRKTDLPKLKNFHINSNTKKPNKAKTWREYFGQENNLHCLVTDYGKTRVLVIHDILQSSNSLKSLIGTLADAEYEVIAPDLPGHGLTNILSDTFIEELTNNLDAADKLPDYILTIGQSAAMGPQLKKAFQTAKLINFDFFKPASEKSEAFTQNYMPDMTAQKYGGHLLTGWSFLRMKNLFWPWYEEKKENIIPAHPDSQPHVLQTGFVALMQTTKVGYQLARQLLHSAVTDKHEVDISVCPDWVKTRNDIALGSDNIVFYDSETNGHTALVELLNSLSDK</sequence>
<dbReference type="STRING" id="1397666.RS24_00319"/>
<comment type="caution">
    <text evidence="2">The sequence shown here is derived from an EMBL/GenBank/DDBJ whole genome shotgun (WGS) entry which is preliminary data.</text>
</comment>
<dbReference type="PANTHER" id="PTHR43798:SF33">
    <property type="entry name" value="HYDROLASE, PUTATIVE (AFU_ORTHOLOGUE AFUA_2G14860)-RELATED"/>
    <property type="match status" value="1"/>
</dbReference>
<dbReference type="GO" id="GO:0016020">
    <property type="term" value="C:membrane"/>
    <property type="evidence" value="ECO:0007669"/>
    <property type="project" value="TreeGrafter"/>
</dbReference>
<dbReference type="SUPFAM" id="SSF53474">
    <property type="entry name" value="alpha/beta-Hydrolases"/>
    <property type="match status" value="2"/>
</dbReference>
<feature type="domain" description="AB hydrolase-1" evidence="1">
    <location>
        <begin position="25"/>
        <end position="147"/>
    </location>
</feature>
<organism evidence="2 3">
    <name type="scientific">Candidatus Micropelagius thuwalensis</name>
    <dbReference type="NCBI Taxonomy" id="1397666"/>
    <lineage>
        <taxon>Bacteria</taxon>
        <taxon>Pseudomonadati</taxon>
        <taxon>Pseudomonadota</taxon>
        <taxon>Alphaproteobacteria</taxon>
        <taxon>PS1 clade</taxon>
        <taxon>Candidatus Micropelagius</taxon>
    </lineage>
</organism>
<dbReference type="InterPro" id="IPR000073">
    <property type="entry name" value="AB_hydrolase_1"/>
</dbReference>
<dbReference type="Pfam" id="PF00561">
    <property type="entry name" value="Abhydrolase_1"/>
    <property type="match status" value="1"/>
</dbReference>
<accession>U2XWZ1</accession>
<evidence type="ECO:0000259" key="1">
    <source>
        <dbReference type="Pfam" id="PF00561"/>
    </source>
</evidence>
<dbReference type="InterPro" id="IPR029058">
    <property type="entry name" value="AB_hydrolase_fold"/>
</dbReference>
<dbReference type="Proteomes" id="UP000016762">
    <property type="component" value="Unassembled WGS sequence"/>
</dbReference>
<dbReference type="PANTHER" id="PTHR43798">
    <property type="entry name" value="MONOACYLGLYCEROL LIPASE"/>
    <property type="match status" value="1"/>
</dbReference>